<dbReference type="GO" id="GO:0004222">
    <property type="term" value="F:metalloendopeptidase activity"/>
    <property type="evidence" value="ECO:0007669"/>
    <property type="project" value="InterPro"/>
</dbReference>
<dbReference type="InterPro" id="IPR000718">
    <property type="entry name" value="Peptidase_M13"/>
</dbReference>
<feature type="compositionally biased region" description="Low complexity" evidence="1">
    <location>
        <begin position="666"/>
        <end position="677"/>
    </location>
</feature>
<dbReference type="SUPFAM" id="SSF55486">
    <property type="entry name" value="Metalloproteases ('zincins'), catalytic domain"/>
    <property type="match status" value="1"/>
</dbReference>
<keyword evidence="2" id="KW-0812">Transmembrane</keyword>
<feature type="region of interest" description="Disordered" evidence="1">
    <location>
        <begin position="506"/>
        <end position="525"/>
    </location>
</feature>
<organism evidence="3">
    <name type="scientific">Diabrotica virgifera virgifera</name>
    <name type="common">western corn rootworm</name>
    <dbReference type="NCBI Taxonomy" id="50390"/>
    <lineage>
        <taxon>Eukaryota</taxon>
        <taxon>Metazoa</taxon>
        <taxon>Ecdysozoa</taxon>
        <taxon>Arthropoda</taxon>
        <taxon>Hexapoda</taxon>
        <taxon>Insecta</taxon>
        <taxon>Pterygota</taxon>
        <taxon>Neoptera</taxon>
        <taxon>Endopterygota</taxon>
        <taxon>Coleoptera</taxon>
        <taxon>Polyphaga</taxon>
        <taxon>Cucujiformia</taxon>
        <taxon>Chrysomeloidea</taxon>
        <taxon>Chrysomelidae</taxon>
        <taxon>Galerucinae</taxon>
        <taxon>Diabroticina</taxon>
        <taxon>Diabroticites</taxon>
        <taxon>Diabrotica</taxon>
    </lineage>
</organism>
<feature type="region of interest" description="Disordered" evidence="1">
    <location>
        <begin position="282"/>
        <end position="347"/>
    </location>
</feature>
<feature type="compositionally biased region" description="Low complexity" evidence="1">
    <location>
        <begin position="127"/>
        <end position="139"/>
    </location>
</feature>
<accession>A0A6P7GBI5</accession>
<dbReference type="InterPro" id="IPR024079">
    <property type="entry name" value="MetalloPept_cat_dom_sf"/>
</dbReference>
<keyword evidence="2" id="KW-0472">Membrane</keyword>
<name>A0A6P7GBI5_DIAVI</name>
<dbReference type="GO" id="GO:0006508">
    <property type="term" value="P:proteolysis"/>
    <property type="evidence" value="ECO:0007669"/>
    <property type="project" value="InterPro"/>
</dbReference>
<feature type="region of interest" description="Disordered" evidence="1">
    <location>
        <begin position="179"/>
        <end position="264"/>
    </location>
</feature>
<protein>
    <submittedName>
        <fullName evidence="3">Uncharacterized protein LOC114336077 isoform X1</fullName>
    </submittedName>
</protein>
<dbReference type="OrthoDB" id="5808441at2759"/>
<dbReference type="RefSeq" id="XP_028142203.1">
    <property type="nucleotide sequence ID" value="XM_028286402.1"/>
</dbReference>
<feature type="compositionally biased region" description="Polar residues" evidence="1">
    <location>
        <begin position="306"/>
        <end position="331"/>
    </location>
</feature>
<proteinExistence type="predicted"/>
<dbReference type="PROSITE" id="PS51885">
    <property type="entry name" value="NEPRILYSIN"/>
    <property type="match status" value="1"/>
</dbReference>
<dbReference type="Gene3D" id="3.40.390.10">
    <property type="entry name" value="Collagenase (Catalytic Domain)"/>
    <property type="match status" value="1"/>
</dbReference>
<feature type="compositionally biased region" description="Polar residues" evidence="1">
    <location>
        <begin position="204"/>
        <end position="217"/>
    </location>
</feature>
<feature type="region of interest" description="Disordered" evidence="1">
    <location>
        <begin position="657"/>
        <end position="678"/>
    </location>
</feature>
<feature type="compositionally biased region" description="Polar residues" evidence="1">
    <location>
        <begin position="114"/>
        <end position="126"/>
    </location>
</feature>
<sequence length="1387" mass="151167">MAGSGSYTVNRRKDASFKNFICALVAFLAMLILISILLWALRNRGSGSESLLSTTPVPTNDTGEHSAHLNGFITGEKSKNVSTTTHRNTHKPEEKDPNNQESAKTPAFVPGGSPDTTTEAVTTNKNNLPSSSSQPNSALASQTQSSTIFTTPVSSTIVSSATTALYAVSISTKLAETSLKPTRETPTAVTTTVETTTLPTTTESNPQKTNISDGSSDTTTEVVTTNINNLPSSSSQPNSPLASQTQATTRSTTPVSSTTVSSATTTLTTTLIPIILPKSSVKPTTETTTTETTTVETTTLPTTTESNPQETNISGGSSDTTTEIVTTNGNNLPSSSSQPSSPLASQTQALTRFTTPVSSTTVSSATTTLTTTLIPIILPKTSVKPTTESPTTETTNVETTTLPTTTESNPQETNISGGSSDTTTEVVTTNINNLPSSSSQPNSPLASQTQATTRSTTPVSSTTVSSATTKLTTTLIPIILPKTSVKPTTETPTTTTVKHLETTKANDTAETTTVETTTTESNPQETDFIPEYTEESVEVVDTTKKTNLVSSGSPTTLAFQSQATTILTKTVSSTTVSPATTKLTSTLVPTVLVANSVKPTTETPTTTTAKHLETTKANDVAETTTVETTTLTTTTESNPQETDFIPDYSEESVEAVDTTNKTNLESSSSPTTLASKSQATTILTKPVSSTTVSPATTKFTTTLVPTILVATSVKPATGNTCEEGVCKRAASVMLAMMNHEDNPKVCDDTQNMDYFSVICDKPGESRNSRFFKSSFRNFYKKLNESTEDSVKFFLEFYESCNKFENSVHRLNRTKALSGTGGADVTETVIKSILAESMPFFDLGLNIVEDEFVFEISLPGVNYLKTKVKGWSVVDQSKDFCIAAEAGTISQDVIELNKRSENINSCIKEITNGYINEFLIEMQELTSSLSSGKDNLEAIVKSGQSSNDLIAILDSIQESWKVYRSDKDPSVKQKMMTLTELSTKYALGFDWIAVLSKVTTGAIAGDTKVYFSEYLDQPFTTLASKTAGLKDMLDLWYSVQMYKNVVMEKQTGNLGHYCMQLTSELIPELSSHIIYELNNKKEHEELYALVDTLLNNLKTRFENSLEQAKFVTDSYKILGDRINQLQLSRPQAISLTDVSISKINGVYQDQLYQLMEHYKKQIYNQVGQTITPEILLKLFVGAFETEPKTYPPNRKIVFQPGFVSDMNKNVPYYIRVAKHGLLLAEQIAKQFIKNDFTDLASEEATLYEDLFKTLDTKYLVDNSFYTIENVKCQVEDESGNNLKYETIVGDNLAFRLATDTFLEDTSKDTLPFLADYNRNKTFLINALQDFCKPNNVADFIGDFYNKETIPAPLRIRNMAKNSQLFADTFNCKDNFERKQFPFLKPVNP</sequence>
<dbReference type="InParanoid" id="A0A6P7GBI5"/>
<reference evidence="3" key="1">
    <citation type="submission" date="2025-08" db="UniProtKB">
        <authorList>
            <consortium name="RefSeq"/>
        </authorList>
    </citation>
    <scope>IDENTIFICATION</scope>
    <source>
        <tissue evidence="3">Whole insect</tissue>
    </source>
</reference>
<feature type="compositionally biased region" description="Polar residues" evidence="1">
    <location>
        <begin position="48"/>
        <end position="61"/>
    </location>
</feature>
<evidence type="ECO:0000256" key="2">
    <source>
        <dbReference type="SAM" id="Phobius"/>
    </source>
</evidence>
<evidence type="ECO:0000256" key="1">
    <source>
        <dbReference type="SAM" id="MobiDB-lite"/>
    </source>
</evidence>
<keyword evidence="2" id="KW-1133">Transmembrane helix</keyword>
<feature type="region of interest" description="Disordered" evidence="1">
    <location>
        <begin position="48"/>
        <end position="139"/>
    </location>
</feature>
<feature type="compositionally biased region" description="Low complexity" evidence="1">
    <location>
        <begin position="506"/>
        <end position="520"/>
    </location>
</feature>
<dbReference type="KEGG" id="dvv:114336077"/>
<feature type="compositionally biased region" description="Polar residues" evidence="1">
    <location>
        <begin position="411"/>
        <end position="421"/>
    </location>
</feature>
<feature type="compositionally biased region" description="Low complexity" evidence="1">
    <location>
        <begin position="332"/>
        <end position="347"/>
    </location>
</feature>
<feature type="compositionally biased region" description="Low complexity" evidence="1">
    <location>
        <begin position="218"/>
        <end position="264"/>
    </location>
</feature>
<feature type="region of interest" description="Disordered" evidence="1">
    <location>
        <begin position="382"/>
        <end position="464"/>
    </location>
</feature>
<feature type="transmembrane region" description="Helical" evidence="2">
    <location>
        <begin position="20"/>
        <end position="41"/>
    </location>
</feature>
<feature type="compositionally biased region" description="Low complexity" evidence="1">
    <location>
        <begin position="382"/>
        <end position="410"/>
    </location>
</feature>
<feature type="compositionally biased region" description="Low complexity" evidence="1">
    <location>
        <begin position="184"/>
        <end position="203"/>
    </location>
</feature>
<feature type="compositionally biased region" description="Low complexity" evidence="1">
    <location>
        <begin position="284"/>
        <end position="305"/>
    </location>
</feature>
<evidence type="ECO:0000313" key="3">
    <source>
        <dbReference type="RefSeq" id="XP_028142203.1"/>
    </source>
</evidence>
<gene>
    <name evidence="3" type="primary">LOC114336077</name>
</gene>
<feature type="compositionally biased region" description="Low complexity" evidence="1">
    <location>
        <begin position="422"/>
        <end position="464"/>
    </location>
</feature>